<sequence length="103" mass="11344">CILADYLLGRAGERFVLAQFDGQSPVTVLPEFFRELPFLDFIMELTQGARKGQKVSERAASQAVSRALRGPAGPTGHTLGRRKPGKLSRYRAALHTKTSTEGW</sequence>
<protein>
    <submittedName>
        <fullName evidence="2">Uncharacterized protein</fullName>
    </submittedName>
</protein>
<organism evidence="2 3">
    <name type="scientific">Cirrhinus mrigala</name>
    <name type="common">Mrigala</name>
    <dbReference type="NCBI Taxonomy" id="683832"/>
    <lineage>
        <taxon>Eukaryota</taxon>
        <taxon>Metazoa</taxon>
        <taxon>Chordata</taxon>
        <taxon>Craniata</taxon>
        <taxon>Vertebrata</taxon>
        <taxon>Euteleostomi</taxon>
        <taxon>Actinopterygii</taxon>
        <taxon>Neopterygii</taxon>
        <taxon>Teleostei</taxon>
        <taxon>Ostariophysi</taxon>
        <taxon>Cypriniformes</taxon>
        <taxon>Cyprinidae</taxon>
        <taxon>Labeoninae</taxon>
        <taxon>Labeonini</taxon>
        <taxon>Cirrhinus</taxon>
    </lineage>
</organism>
<dbReference type="EMBL" id="JAMKFB020000008">
    <property type="protein sequence ID" value="KAL0185626.1"/>
    <property type="molecule type" value="Genomic_DNA"/>
</dbReference>
<name>A0ABD0QKL4_CIRMR</name>
<evidence type="ECO:0000313" key="3">
    <source>
        <dbReference type="Proteomes" id="UP001529510"/>
    </source>
</evidence>
<accession>A0ABD0QKL4</accession>
<gene>
    <name evidence="2" type="ORF">M9458_017296</name>
</gene>
<evidence type="ECO:0000256" key="1">
    <source>
        <dbReference type="SAM" id="MobiDB-lite"/>
    </source>
</evidence>
<keyword evidence="3" id="KW-1185">Reference proteome</keyword>
<proteinExistence type="predicted"/>
<feature type="non-terminal residue" evidence="2">
    <location>
        <position position="103"/>
    </location>
</feature>
<comment type="caution">
    <text evidence="2">The sequence shown here is derived from an EMBL/GenBank/DDBJ whole genome shotgun (WGS) entry which is preliminary data.</text>
</comment>
<dbReference type="Proteomes" id="UP001529510">
    <property type="component" value="Unassembled WGS sequence"/>
</dbReference>
<dbReference type="AlphaFoldDB" id="A0ABD0QKL4"/>
<evidence type="ECO:0000313" key="2">
    <source>
        <dbReference type="EMBL" id="KAL0185626.1"/>
    </source>
</evidence>
<feature type="non-terminal residue" evidence="2">
    <location>
        <position position="1"/>
    </location>
</feature>
<reference evidence="2 3" key="1">
    <citation type="submission" date="2024-05" db="EMBL/GenBank/DDBJ databases">
        <title>Genome sequencing and assembly of Indian major carp, Cirrhinus mrigala (Hamilton, 1822).</title>
        <authorList>
            <person name="Mohindra V."/>
            <person name="Chowdhury L.M."/>
            <person name="Lal K."/>
            <person name="Jena J.K."/>
        </authorList>
    </citation>
    <scope>NUCLEOTIDE SEQUENCE [LARGE SCALE GENOMIC DNA]</scope>
    <source>
        <strain evidence="2">CM1030</strain>
        <tissue evidence="2">Blood</tissue>
    </source>
</reference>
<feature type="region of interest" description="Disordered" evidence="1">
    <location>
        <begin position="63"/>
        <end position="84"/>
    </location>
</feature>